<keyword evidence="2" id="KW-0812">Transmembrane</keyword>
<dbReference type="GO" id="GO:0005506">
    <property type="term" value="F:iron ion binding"/>
    <property type="evidence" value="ECO:0007669"/>
    <property type="project" value="InterPro"/>
</dbReference>
<dbReference type="PANTHER" id="PTHR11863">
    <property type="entry name" value="STEROL DESATURASE"/>
    <property type="match status" value="1"/>
</dbReference>
<dbReference type="EMBL" id="HBKR01036743">
    <property type="protein sequence ID" value="CAE2335577.1"/>
    <property type="molecule type" value="Transcribed_RNA"/>
</dbReference>
<keyword evidence="4" id="KW-0472">Membrane</keyword>
<organism evidence="6">
    <name type="scientific">Paramoeba aestuarina</name>
    <dbReference type="NCBI Taxonomy" id="180227"/>
    <lineage>
        <taxon>Eukaryota</taxon>
        <taxon>Amoebozoa</taxon>
        <taxon>Discosea</taxon>
        <taxon>Flabellinia</taxon>
        <taxon>Dactylopodida</taxon>
        <taxon>Paramoebidae</taxon>
        <taxon>Paramoeba</taxon>
    </lineage>
</organism>
<protein>
    <recommendedName>
        <fullName evidence="5">Fatty acid hydroxylase domain-containing protein</fullName>
    </recommendedName>
</protein>
<name>A0A7S4PI00_9EUKA</name>
<evidence type="ECO:0000256" key="1">
    <source>
        <dbReference type="ARBA" id="ARBA00004370"/>
    </source>
</evidence>
<reference evidence="6" key="1">
    <citation type="submission" date="2021-01" db="EMBL/GenBank/DDBJ databases">
        <authorList>
            <person name="Corre E."/>
            <person name="Pelletier E."/>
            <person name="Niang G."/>
            <person name="Scheremetjew M."/>
            <person name="Finn R."/>
            <person name="Kale V."/>
            <person name="Holt S."/>
            <person name="Cochrane G."/>
            <person name="Meng A."/>
            <person name="Brown T."/>
            <person name="Cohen L."/>
        </authorList>
    </citation>
    <scope>NUCLEOTIDE SEQUENCE</scope>
    <source>
        <strain evidence="6">SoJaBio B1-5/56/2</strain>
    </source>
</reference>
<dbReference type="AlphaFoldDB" id="A0A7S4PI00"/>
<evidence type="ECO:0000313" key="6">
    <source>
        <dbReference type="EMBL" id="CAE2335577.1"/>
    </source>
</evidence>
<dbReference type="GO" id="GO:0008610">
    <property type="term" value="P:lipid biosynthetic process"/>
    <property type="evidence" value="ECO:0007669"/>
    <property type="project" value="InterPro"/>
</dbReference>
<dbReference type="InterPro" id="IPR050307">
    <property type="entry name" value="Sterol_Desaturase_Related"/>
</dbReference>
<dbReference type="GO" id="GO:0016020">
    <property type="term" value="C:membrane"/>
    <property type="evidence" value="ECO:0007669"/>
    <property type="project" value="UniProtKB-SubCell"/>
</dbReference>
<evidence type="ECO:0000256" key="2">
    <source>
        <dbReference type="ARBA" id="ARBA00022692"/>
    </source>
</evidence>
<comment type="subcellular location">
    <subcellularLocation>
        <location evidence="1">Membrane</location>
    </subcellularLocation>
</comment>
<feature type="domain" description="Fatty acid hydroxylase" evidence="5">
    <location>
        <begin position="1"/>
        <end position="136"/>
    </location>
</feature>
<evidence type="ECO:0000256" key="3">
    <source>
        <dbReference type="ARBA" id="ARBA00022989"/>
    </source>
</evidence>
<evidence type="ECO:0000256" key="4">
    <source>
        <dbReference type="ARBA" id="ARBA00023136"/>
    </source>
</evidence>
<gene>
    <name evidence="6" type="ORF">NAES01612_LOCUS24018</name>
</gene>
<accession>A0A7S4PI00</accession>
<evidence type="ECO:0000259" key="5">
    <source>
        <dbReference type="Pfam" id="PF04116"/>
    </source>
</evidence>
<dbReference type="Pfam" id="PF04116">
    <property type="entry name" value="FA_hydroxylase"/>
    <property type="match status" value="1"/>
</dbReference>
<sequence length="140" mass="16335">MTFFLYWGHRVQHEVEFLWKNFHYFHHQLITPTPVGTVFIHPIDATLQGGIPILLAAISTQPHPLTFACFAFCRVAENVANHSGTKWSLMDLLFLKCLPFRAGVIHHDSHHKFSNYSRNAKNYGEAFWLWDYVFGTFRNV</sequence>
<proteinExistence type="predicted"/>
<dbReference type="InterPro" id="IPR006694">
    <property type="entry name" value="Fatty_acid_hydroxylase"/>
</dbReference>
<keyword evidence="3" id="KW-1133">Transmembrane helix</keyword>
<dbReference type="GO" id="GO:0016491">
    <property type="term" value="F:oxidoreductase activity"/>
    <property type="evidence" value="ECO:0007669"/>
    <property type="project" value="InterPro"/>
</dbReference>